<evidence type="ECO:0000313" key="1">
    <source>
        <dbReference type="EMBL" id="GAA3778409.1"/>
    </source>
</evidence>
<dbReference type="EMBL" id="BAABDU010000006">
    <property type="protein sequence ID" value="GAA3778409.1"/>
    <property type="molecule type" value="Genomic_DNA"/>
</dbReference>
<dbReference type="Gene3D" id="3.40.50.1820">
    <property type="entry name" value="alpha/beta hydrolase"/>
    <property type="match status" value="1"/>
</dbReference>
<dbReference type="Proteomes" id="UP001500748">
    <property type="component" value="Unassembled WGS sequence"/>
</dbReference>
<evidence type="ECO:0000313" key="2">
    <source>
        <dbReference type="Proteomes" id="UP001500748"/>
    </source>
</evidence>
<comment type="caution">
    <text evidence="1">The sequence shown here is derived from an EMBL/GenBank/DDBJ whole genome shotgun (WGS) entry which is preliminary data.</text>
</comment>
<proteinExistence type="predicted"/>
<dbReference type="InterPro" id="IPR029058">
    <property type="entry name" value="AB_hydrolase_fold"/>
</dbReference>
<reference evidence="2" key="1">
    <citation type="journal article" date="2019" name="Int. J. Syst. Evol. Microbiol.">
        <title>The Global Catalogue of Microorganisms (GCM) 10K type strain sequencing project: providing services to taxonomists for standard genome sequencing and annotation.</title>
        <authorList>
            <consortium name="The Broad Institute Genomics Platform"/>
            <consortium name="The Broad Institute Genome Sequencing Center for Infectious Disease"/>
            <person name="Wu L."/>
            <person name="Ma J."/>
        </authorList>
    </citation>
    <scope>NUCLEOTIDE SEQUENCE [LARGE SCALE GENOMIC DNA]</scope>
    <source>
        <strain evidence="2">JCM 17337</strain>
    </source>
</reference>
<sequence>MKRLKKISEVLIVFCFLLNCHAGEMKKKERFYELNIASKQKAVLILFPCFPCGIEHTKKEAGFLKNLAKEGVTTILLNYNMKLYLTELEKEQLAKKLNLIFEQNKVVKENIFIGGFSSGGNLAVLLSNYLIKTQNSLKSKGLFVVDSPLDLEQLYDGAAEDVKKNVSEEAVEEGNYLLQLFNNELGNPKDNIENYKALSPYLMSCDSKQNIEDLKNIKVRLYCEPDLEWFLKNKNRKYEELNAFQLEMTYKSLLKLGAEKTEFIKTTDRGFDAEGNKKPHSWNLVERESLLKWLLN</sequence>
<evidence type="ECO:0008006" key="3">
    <source>
        <dbReference type="Google" id="ProtNLM"/>
    </source>
</evidence>
<name>A0ABP7H0C1_9FLAO</name>
<keyword evidence="2" id="KW-1185">Reference proteome</keyword>
<accession>A0ABP7H0C1</accession>
<gene>
    <name evidence="1" type="ORF">GCM10022423_37810</name>
</gene>
<dbReference type="SUPFAM" id="SSF53474">
    <property type="entry name" value="alpha/beta-Hydrolases"/>
    <property type="match status" value="1"/>
</dbReference>
<protein>
    <recommendedName>
        <fullName evidence="3">Alpha/beta hydrolase family protein</fullName>
    </recommendedName>
</protein>
<organism evidence="1 2">
    <name type="scientific">Flavobacterium ginsengiterrae</name>
    <dbReference type="NCBI Taxonomy" id="871695"/>
    <lineage>
        <taxon>Bacteria</taxon>
        <taxon>Pseudomonadati</taxon>
        <taxon>Bacteroidota</taxon>
        <taxon>Flavobacteriia</taxon>
        <taxon>Flavobacteriales</taxon>
        <taxon>Flavobacteriaceae</taxon>
        <taxon>Flavobacterium</taxon>
    </lineage>
</organism>
<dbReference type="RefSeq" id="WP_345146232.1">
    <property type="nucleotide sequence ID" value="NZ_BAABDU010000006.1"/>
</dbReference>